<reference evidence="3" key="1">
    <citation type="submission" date="2021-01" db="EMBL/GenBank/DDBJ databases">
        <authorList>
            <consortium name="Genoscope - CEA"/>
            <person name="William W."/>
        </authorList>
    </citation>
    <scope>NUCLEOTIDE SEQUENCE</scope>
</reference>
<feature type="transmembrane region" description="Helical" evidence="1">
    <location>
        <begin position="20"/>
        <end position="42"/>
    </location>
</feature>
<keyword evidence="1" id="KW-0812">Transmembrane</keyword>
<evidence type="ECO:0000313" key="4">
    <source>
        <dbReference type="Proteomes" id="UP000683925"/>
    </source>
</evidence>
<evidence type="ECO:0000313" key="3">
    <source>
        <dbReference type="EMBL" id="CAD8147389.1"/>
    </source>
</evidence>
<accession>A0A8S1T7E2</accession>
<evidence type="ECO:0000256" key="1">
    <source>
        <dbReference type="SAM" id="Phobius"/>
    </source>
</evidence>
<feature type="domain" description="H-type lectin" evidence="2">
    <location>
        <begin position="74"/>
        <end position="118"/>
    </location>
</feature>
<evidence type="ECO:0000259" key="2">
    <source>
        <dbReference type="Pfam" id="PF09458"/>
    </source>
</evidence>
<keyword evidence="1" id="KW-0472">Membrane</keyword>
<protein>
    <recommendedName>
        <fullName evidence="2">H-type lectin domain-containing protein</fullName>
    </recommendedName>
</protein>
<gene>
    <name evidence="3" type="ORF">POCTA_138.1.T0190411</name>
</gene>
<organism evidence="3 4">
    <name type="scientific">Paramecium octaurelia</name>
    <dbReference type="NCBI Taxonomy" id="43137"/>
    <lineage>
        <taxon>Eukaryota</taxon>
        <taxon>Sar</taxon>
        <taxon>Alveolata</taxon>
        <taxon>Ciliophora</taxon>
        <taxon>Intramacronucleata</taxon>
        <taxon>Oligohymenophorea</taxon>
        <taxon>Peniculida</taxon>
        <taxon>Parameciidae</taxon>
        <taxon>Paramecium</taxon>
    </lineage>
</organism>
<comment type="caution">
    <text evidence="3">The sequence shown here is derived from an EMBL/GenBank/DDBJ whole genome shotgun (WGS) entry which is preliminary data.</text>
</comment>
<dbReference type="Pfam" id="PF09458">
    <property type="entry name" value="H_lectin"/>
    <property type="match status" value="1"/>
</dbReference>
<keyword evidence="4" id="KW-1185">Reference proteome</keyword>
<sequence length="183" mass="21111">MNLEIISLLQNRVKQLNQNIEIHSFMLHLVLISLIQIGLGFMQTRHEVGDIIVMVSGGKHILENSRGYPRQIQTQINFQVEFDISPELFISPHYLDWDLEMPAGFNLKVTLITKTGFLLSTLAGLSPAFTKQGLVGLHFKIKEYQLLHSIQLKKKSFKLVQVKEQLHFQQTINLRMQKMGQFL</sequence>
<dbReference type="Proteomes" id="UP000683925">
    <property type="component" value="Unassembled WGS sequence"/>
</dbReference>
<proteinExistence type="predicted"/>
<dbReference type="GO" id="GO:0007155">
    <property type="term" value="P:cell adhesion"/>
    <property type="evidence" value="ECO:0007669"/>
    <property type="project" value="InterPro"/>
</dbReference>
<dbReference type="EMBL" id="CAJJDP010000019">
    <property type="protein sequence ID" value="CAD8147389.1"/>
    <property type="molecule type" value="Genomic_DNA"/>
</dbReference>
<keyword evidence="1" id="KW-1133">Transmembrane helix</keyword>
<dbReference type="GO" id="GO:0030246">
    <property type="term" value="F:carbohydrate binding"/>
    <property type="evidence" value="ECO:0007669"/>
    <property type="project" value="InterPro"/>
</dbReference>
<name>A0A8S1T7E2_PAROT</name>
<dbReference type="AlphaFoldDB" id="A0A8S1T7E2"/>
<dbReference type="InterPro" id="IPR019019">
    <property type="entry name" value="H-type_lectin_domain"/>
</dbReference>